<evidence type="ECO:0000313" key="2">
    <source>
        <dbReference type="EMBL" id="GHH42231.1"/>
    </source>
</evidence>
<accession>A0ABQ3MHE9</accession>
<evidence type="ECO:0000313" key="3">
    <source>
        <dbReference type="Proteomes" id="UP000605568"/>
    </source>
</evidence>
<organism evidence="2 3">
    <name type="scientific">Lentzea cavernae</name>
    <dbReference type="NCBI Taxonomy" id="2020703"/>
    <lineage>
        <taxon>Bacteria</taxon>
        <taxon>Bacillati</taxon>
        <taxon>Actinomycetota</taxon>
        <taxon>Actinomycetes</taxon>
        <taxon>Pseudonocardiales</taxon>
        <taxon>Pseudonocardiaceae</taxon>
        <taxon>Lentzea</taxon>
    </lineage>
</organism>
<dbReference type="InterPro" id="IPR024983">
    <property type="entry name" value="CHAT_dom"/>
</dbReference>
<feature type="domain" description="CHAT" evidence="1">
    <location>
        <begin position="285"/>
        <end position="542"/>
    </location>
</feature>
<name>A0ABQ3MHE9_9PSEU</name>
<dbReference type="Gene3D" id="3.40.50.1460">
    <property type="match status" value="1"/>
</dbReference>
<proteinExistence type="predicted"/>
<evidence type="ECO:0000259" key="1">
    <source>
        <dbReference type="Pfam" id="PF12770"/>
    </source>
</evidence>
<sequence length="552" mass="59980">MDPEQMQGLVVLLERELDTVVTPRDAADFRELIAEASKRTGTARMRALRRILSDGRVQRWVHKHAHRPPSRDVYKAREGDRPARFLMAECPAAVPVGETFSLDVSIGPHSGTAEQVRPFAVPPGGAEVELTVQTSPRRRVQPSRSNVASMFVPDEQVAVTTKIELLATAEGICDLIIRAYVGGTLVQSLSIDVHVRADGPVTGTARQQAAIAAFVHDAQGLALEIATDDTGYFLRVFSGHAEKREGRCRLDQSLHGFVLGELGKLAQANNARADASAQFRQTANLGRRLWDHLVPDELRRDLLDALGRTDTLTVLGDSQEFPWELLCPEVSDDSPFIVQRIPLMRVAGAVLPAGRLSVGRAAYVLPSNPPTNAEAELAAVRNVLKHCSQNLGTYRTYKPLQSLVNDKRTYDLLHIAAHNEKSTDAWDRIPLADLGFTPYDVNENKDLANTGRPLVFFNACNTSGSPINTQKDSWAGAFLQAGAGAFVGTNWAVRSSTASRFAEAFYEALIAPSATLGTASLAARSATKDGHDPTWLAYAVYGSAQSKLTESS</sequence>
<reference evidence="3" key="1">
    <citation type="journal article" date="2019" name="Int. J. Syst. Evol. Microbiol.">
        <title>The Global Catalogue of Microorganisms (GCM) 10K type strain sequencing project: providing services to taxonomists for standard genome sequencing and annotation.</title>
        <authorList>
            <consortium name="The Broad Institute Genomics Platform"/>
            <consortium name="The Broad Institute Genome Sequencing Center for Infectious Disease"/>
            <person name="Wu L."/>
            <person name="Ma J."/>
        </authorList>
    </citation>
    <scope>NUCLEOTIDE SEQUENCE [LARGE SCALE GENOMIC DNA]</scope>
    <source>
        <strain evidence="3">CGMCC 4.7367</strain>
    </source>
</reference>
<dbReference type="Proteomes" id="UP000605568">
    <property type="component" value="Unassembled WGS sequence"/>
</dbReference>
<keyword evidence="3" id="KW-1185">Reference proteome</keyword>
<comment type="caution">
    <text evidence="2">The sequence shown here is derived from an EMBL/GenBank/DDBJ whole genome shotgun (WGS) entry which is preliminary data.</text>
</comment>
<dbReference type="EMBL" id="BNAR01000005">
    <property type="protein sequence ID" value="GHH42231.1"/>
    <property type="molecule type" value="Genomic_DNA"/>
</dbReference>
<dbReference type="Pfam" id="PF12770">
    <property type="entry name" value="CHAT"/>
    <property type="match status" value="1"/>
</dbReference>
<gene>
    <name evidence="2" type="ORF">GCM10017774_38250</name>
</gene>
<protein>
    <recommendedName>
        <fullName evidence="1">CHAT domain-containing protein</fullName>
    </recommendedName>
</protein>